<accession>A0A916XSE2</accession>
<reference evidence="3" key="2">
    <citation type="submission" date="2020-09" db="EMBL/GenBank/DDBJ databases">
        <authorList>
            <person name="Sun Q."/>
            <person name="Zhou Y."/>
        </authorList>
    </citation>
    <scope>NUCLEOTIDE SEQUENCE</scope>
    <source>
        <strain evidence="3">CGMCC 1.15493</strain>
    </source>
</reference>
<proteinExistence type="inferred from homology"/>
<evidence type="ECO:0000256" key="2">
    <source>
        <dbReference type="ARBA" id="ARBA00022649"/>
    </source>
</evidence>
<evidence type="ECO:0000313" key="4">
    <source>
        <dbReference type="Proteomes" id="UP000613160"/>
    </source>
</evidence>
<evidence type="ECO:0000256" key="1">
    <source>
        <dbReference type="ARBA" id="ARBA00008580"/>
    </source>
</evidence>
<comment type="caution">
    <text evidence="3">The sequence shown here is derived from an EMBL/GenBank/DDBJ whole genome shotgun (WGS) entry which is preliminary data.</text>
</comment>
<evidence type="ECO:0000313" key="3">
    <source>
        <dbReference type="EMBL" id="GGD02883.1"/>
    </source>
</evidence>
<dbReference type="InterPro" id="IPR010985">
    <property type="entry name" value="Ribbon_hlx_hlx"/>
</dbReference>
<organism evidence="3 4">
    <name type="scientific">Aureimonas glaciei</name>
    <dbReference type="NCBI Taxonomy" id="1776957"/>
    <lineage>
        <taxon>Bacteria</taxon>
        <taxon>Pseudomonadati</taxon>
        <taxon>Pseudomonadota</taxon>
        <taxon>Alphaproteobacteria</taxon>
        <taxon>Hyphomicrobiales</taxon>
        <taxon>Aurantimonadaceae</taxon>
        <taxon>Aureimonas</taxon>
    </lineage>
</organism>
<dbReference type="SUPFAM" id="SSF47598">
    <property type="entry name" value="Ribbon-helix-helix"/>
    <property type="match status" value="1"/>
</dbReference>
<dbReference type="Pfam" id="PF03693">
    <property type="entry name" value="ParD_antitoxin"/>
    <property type="match status" value="1"/>
</dbReference>
<dbReference type="EMBL" id="BMJJ01000001">
    <property type="protein sequence ID" value="GGD02883.1"/>
    <property type="molecule type" value="Genomic_DNA"/>
</dbReference>
<dbReference type="RefSeq" id="WP_188848670.1">
    <property type="nucleotide sequence ID" value="NZ_BMJJ01000001.1"/>
</dbReference>
<keyword evidence="2" id="KW-1277">Toxin-antitoxin system</keyword>
<dbReference type="AlphaFoldDB" id="A0A916XSE2"/>
<dbReference type="PANTHER" id="PTHR36582:SF2">
    <property type="entry name" value="ANTITOXIN PARD"/>
    <property type="match status" value="1"/>
</dbReference>
<protein>
    <submittedName>
        <fullName evidence="3">Antitoxin</fullName>
    </submittedName>
</protein>
<sequence>MSKTTSVTLDDHFADFVASSVDQGRYASVSEVVQAGLELLERESKRQALRTALIEAEESGPSVPFDRRTFLAEMHAKYGL</sequence>
<gene>
    <name evidence="3" type="ORF">GCM10011335_01980</name>
</gene>
<dbReference type="InterPro" id="IPR022789">
    <property type="entry name" value="ParD"/>
</dbReference>
<dbReference type="Gene3D" id="6.10.10.120">
    <property type="entry name" value="Antitoxin ParD1-like"/>
    <property type="match status" value="1"/>
</dbReference>
<keyword evidence="4" id="KW-1185">Reference proteome</keyword>
<dbReference type="InterPro" id="IPR038296">
    <property type="entry name" value="ParD_sf"/>
</dbReference>
<dbReference type="PANTHER" id="PTHR36582">
    <property type="entry name" value="ANTITOXIN PARD"/>
    <property type="match status" value="1"/>
</dbReference>
<dbReference type="NCBIfam" id="TIGR02606">
    <property type="entry name" value="antidote_CC2985"/>
    <property type="match status" value="1"/>
</dbReference>
<dbReference type="GO" id="GO:0006355">
    <property type="term" value="P:regulation of DNA-templated transcription"/>
    <property type="evidence" value="ECO:0007669"/>
    <property type="project" value="InterPro"/>
</dbReference>
<name>A0A916XSE2_9HYPH</name>
<reference evidence="3" key="1">
    <citation type="journal article" date="2014" name="Int. J. Syst. Evol. Microbiol.">
        <title>Complete genome sequence of Corynebacterium casei LMG S-19264T (=DSM 44701T), isolated from a smear-ripened cheese.</title>
        <authorList>
            <consortium name="US DOE Joint Genome Institute (JGI-PGF)"/>
            <person name="Walter F."/>
            <person name="Albersmeier A."/>
            <person name="Kalinowski J."/>
            <person name="Ruckert C."/>
        </authorList>
    </citation>
    <scope>NUCLEOTIDE SEQUENCE</scope>
    <source>
        <strain evidence="3">CGMCC 1.15493</strain>
    </source>
</reference>
<dbReference type="Proteomes" id="UP000613160">
    <property type="component" value="Unassembled WGS sequence"/>
</dbReference>
<comment type="similarity">
    <text evidence="1">Belongs to the ParD antitoxin family.</text>
</comment>